<evidence type="ECO:0000313" key="2">
    <source>
        <dbReference type="Proteomes" id="UP000017836"/>
    </source>
</evidence>
<protein>
    <submittedName>
        <fullName evidence="1">Uncharacterized protein</fullName>
    </submittedName>
</protein>
<dbReference type="HOGENOM" id="CLU_2779255_0_0_1"/>
<proteinExistence type="predicted"/>
<name>W1NY63_AMBTC</name>
<dbReference type="Gramene" id="ERN02567">
    <property type="protein sequence ID" value="ERN02567"/>
    <property type="gene ID" value="AMTR_s00087p00061020"/>
</dbReference>
<gene>
    <name evidence="1" type="ORF">AMTR_s00087p00061020</name>
</gene>
<organism evidence="1 2">
    <name type="scientific">Amborella trichopoda</name>
    <dbReference type="NCBI Taxonomy" id="13333"/>
    <lineage>
        <taxon>Eukaryota</taxon>
        <taxon>Viridiplantae</taxon>
        <taxon>Streptophyta</taxon>
        <taxon>Embryophyta</taxon>
        <taxon>Tracheophyta</taxon>
        <taxon>Spermatophyta</taxon>
        <taxon>Magnoliopsida</taxon>
        <taxon>Amborellales</taxon>
        <taxon>Amborellaceae</taxon>
        <taxon>Amborella</taxon>
    </lineage>
</organism>
<dbReference type="EMBL" id="KI394524">
    <property type="protein sequence ID" value="ERN02567.1"/>
    <property type="molecule type" value="Genomic_DNA"/>
</dbReference>
<sequence length="69" mass="7850">MPVLRRHIDEMESLLSRAREEMRDFPLPDLYLGTFPLLARQAGSLMAAVLQDRLTIRQCVSAEVGAHKE</sequence>
<dbReference type="AlphaFoldDB" id="W1NY63"/>
<evidence type="ECO:0000313" key="1">
    <source>
        <dbReference type="EMBL" id="ERN02567.1"/>
    </source>
</evidence>
<keyword evidence="2" id="KW-1185">Reference proteome</keyword>
<reference evidence="2" key="1">
    <citation type="journal article" date="2013" name="Science">
        <title>The Amborella genome and the evolution of flowering plants.</title>
        <authorList>
            <consortium name="Amborella Genome Project"/>
        </authorList>
    </citation>
    <scope>NUCLEOTIDE SEQUENCE [LARGE SCALE GENOMIC DNA]</scope>
</reference>
<accession>W1NY63</accession>
<dbReference type="Proteomes" id="UP000017836">
    <property type="component" value="Unassembled WGS sequence"/>
</dbReference>